<feature type="transmembrane region" description="Helical" evidence="1">
    <location>
        <begin position="52"/>
        <end position="68"/>
    </location>
</feature>
<organism evidence="2 3">
    <name type="scientific">Prauserella rugosa</name>
    <dbReference type="NCBI Taxonomy" id="43354"/>
    <lineage>
        <taxon>Bacteria</taxon>
        <taxon>Bacillati</taxon>
        <taxon>Actinomycetota</taxon>
        <taxon>Actinomycetes</taxon>
        <taxon>Pseudonocardiales</taxon>
        <taxon>Pseudonocardiaceae</taxon>
        <taxon>Prauserella</taxon>
    </lineage>
</organism>
<keyword evidence="1" id="KW-0472">Membrane</keyword>
<evidence type="ECO:0000256" key="1">
    <source>
        <dbReference type="SAM" id="Phobius"/>
    </source>
</evidence>
<keyword evidence="1" id="KW-1133">Transmembrane helix</keyword>
<dbReference type="EMBL" id="VLJV01000001">
    <property type="protein sequence ID" value="TWH18910.1"/>
    <property type="molecule type" value="Genomic_DNA"/>
</dbReference>
<accession>A0A660C5P4</accession>
<protein>
    <submittedName>
        <fullName evidence="2">Uncharacterized protein</fullName>
    </submittedName>
</protein>
<reference evidence="2 3" key="1">
    <citation type="submission" date="2019-07" db="EMBL/GenBank/DDBJ databases">
        <title>R&amp;d 2014.</title>
        <authorList>
            <person name="Klenk H.-P."/>
        </authorList>
    </citation>
    <scope>NUCLEOTIDE SEQUENCE [LARGE SCALE GENOMIC DNA]</scope>
    <source>
        <strain evidence="2 3">DSM 43194</strain>
    </source>
</reference>
<dbReference type="Proteomes" id="UP000317303">
    <property type="component" value="Unassembled WGS sequence"/>
</dbReference>
<name>A0A660C5P4_9PSEU</name>
<gene>
    <name evidence="2" type="ORF">JD82_00731</name>
</gene>
<dbReference type="AlphaFoldDB" id="A0A660C5P4"/>
<evidence type="ECO:0000313" key="3">
    <source>
        <dbReference type="Proteomes" id="UP000317303"/>
    </source>
</evidence>
<keyword evidence="1" id="KW-0812">Transmembrane</keyword>
<sequence>MEVSGDVSSIRFTAATLAGLGAFQTGLAAGAPWGHMAYGGSHPGRLPTRLRTVSAVAAAGYGVAAALVATERGTVTSRRIGLTCLAGFLGFGTALNAVSPSRTERIWAPVCAATAVAAWRARPPA</sequence>
<evidence type="ECO:0000313" key="2">
    <source>
        <dbReference type="EMBL" id="TWH18910.1"/>
    </source>
</evidence>
<proteinExistence type="predicted"/>
<keyword evidence="3" id="KW-1185">Reference proteome</keyword>
<comment type="caution">
    <text evidence="2">The sequence shown here is derived from an EMBL/GenBank/DDBJ whole genome shotgun (WGS) entry which is preliminary data.</text>
</comment>